<evidence type="ECO:0000256" key="3">
    <source>
        <dbReference type="ARBA" id="ARBA00023242"/>
    </source>
</evidence>
<dbReference type="Pfam" id="PF23345">
    <property type="entry name" value="NUP160_helical"/>
    <property type="match status" value="1"/>
</dbReference>
<dbReference type="InterPro" id="IPR021717">
    <property type="entry name" value="Nucleoporin_Nup160"/>
</dbReference>
<keyword evidence="2" id="KW-0813">Transport</keyword>
<evidence type="ECO:0000256" key="1">
    <source>
        <dbReference type="ARBA" id="ARBA00004123"/>
    </source>
</evidence>
<sequence>MSEFTLSYREVIPDQTVLDSWKDITLSTGGTQSTLQDIKVAEKANGYCYEDSTKTHTRNRFIHWRINNDVLELVEHSLDINLTGNRIRYKIVDTPILDGVSIHESIDNVIVLVPTVCSIHRLVFPHPDRFHRQDDLGSYPDLAAPSIFSKATAMEAKNPNTFHVFNNPHSANDQLPNLACSYLSADTEEAVFVLAYPSTEMLLIKQNREGQCISMEMKGESLMPRFLSGLAEKFRQKNSEADNIVSLLIILLDNEMYAVTLCRDGHLKFWSCSRGHCVAVIDVLTETGDTNRDLVQGASLRKALNGYHTSENTLVVFMSFSTGCQFHILKPVLSGQQIRIVRLNTLHSPENDLIDFALQPNRLWSAWRCEDGDCVAFSASLYANGDESSSWTPVILETLPDANQYPAVDDEIDPKQAYLQHIFHPGRFPLHIISKALCIYSRSNALADTNLSATALKQRICMAVESEIRTVLNEQTVNDQEYLECAQWCWQKFYSCCVQYHVAGLKPLGLLLLPAVSGAVFLKKSTFSFLRPLEPLEHMTLCGDYMYKDQFVEYPLLGDDLDNMGDVMSLFQVIVYLEQQMSDIFLTTFEKEMATLQSPDVIMSKLLEKIHTEMDSEFTNQVSGMLGQCCDLYKAVHKVLELLRYENLNTCDSDVNPFALHHFSSHLGVSVVAGCIRQQAVTRFSICRNLLLICNILLYRKELEWGILEAIRSVCMPEIVVFTQASYVMMWLSSLQGLVNLPHDSSLQRLAPIKLNPVYNLRNNSFQSVSLLDMFISSSGGQEARKTFCRIKYCDEDLAHWHLSLLPYLNHLRHIIWPVGGSTVLAEWLLSSGQHLWLQQYVRLLSNWCEWNSCTRSFLLAASYLTSGENYKAQELFETAAKGIFLDKFLSERILKNRSADDSQTKAYVTYYIKVIQLFELHKAKDCAIRVANTALSIVDKDDPLMATLYSIKFKHHLSLKHYEKAFDSLNSNPDVERRKDNLRDLVKCLLDEKKLDTLLNFTYGSMDEFFTNILLTRARATDAVNNIYYDFLYSYQIKRGPLCHRLAASVMYEQAFRLTQFNTTEALEKQVKCYLAAKNILQLCDPKHAWIARPTDADESDDEIVIEPMAGTGTVEDLQKIKLQRQVEVVNINIIKKDLIFACAKLKLLRFSSGSSLNITTPHELVSLLNNAGLFKTALKICINFKVPYESVFDTLTKHCVLLTEQDHPNAWDWLVENDLQDLPVNRDCIADVVWQLLQECLRTYEEPNMTTLHSVVLRKIIGMKMFVPFWLMESYKKRNPGELLKILHSSGRLEEAATMARDYLSAAMGYGKELYGFSAPLAHTSKPFCMPVYAIQNLIKELEIQNKVNLEQPFKMEYTSLQNLFMEYLQTSSRISFEMCNFKRLSVK</sequence>
<dbReference type="GO" id="GO:0005643">
    <property type="term" value="C:nuclear pore"/>
    <property type="evidence" value="ECO:0007669"/>
    <property type="project" value="UniProtKB-ARBA"/>
</dbReference>
<dbReference type="EMBL" id="OV121135">
    <property type="protein sequence ID" value="CAH0554990.1"/>
    <property type="molecule type" value="Genomic_DNA"/>
</dbReference>
<keyword evidence="3" id="KW-0539">Nucleus</keyword>
<gene>
    <name evidence="8" type="ORF">MELIAE_LOCUS6437</name>
</gene>
<accession>A0A9P0B4E1</accession>
<organism evidence="8 9">
    <name type="scientific">Brassicogethes aeneus</name>
    <name type="common">Rape pollen beetle</name>
    <name type="synonym">Meligethes aeneus</name>
    <dbReference type="NCBI Taxonomy" id="1431903"/>
    <lineage>
        <taxon>Eukaryota</taxon>
        <taxon>Metazoa</taxon>
        <taxon>Ecdysozoa</taxon>
        <taxon>Arthropoda</taxon>
        <taxon>Hexapoda</taxon>
        <taxon>Insecta</taxon>
        <taxon>Pterygota</taxon>
        <taxon>Neoptera</taxon>
        <taxon>Endopterygota</taxon>
        <taxon>Coleoptera</taxon>
        <taxon>Polyphaga</taxon>
        <taxon>Cucujiformia</taxon>
        <taxon>Nitidulidae</taxon>
        <taxon>Meligethinae</taxon>
        <taxon>Brassicogethes</taxon>
    </lineage>
</organism>
<dbReference type="InterPro" id="IPR056535">
    <property type="entry name" value="TPR_NUP160_M"/>
</dbReference>
<dbReference type="GO" id="GO:0017056">
    <property type="term" value="F:structural constituent of nuclear pore"/>
    <property type="evidence" value="ECO:0007669"/>
    <property type="project" value="TreeGrafter"/>
</dbReference>
<evidence type="ECO:0000259" key="4">
    <source>
        <dbReference type="Pfam" id="PF11715"/>
    </source>
</evidence>
<feature type="domain" description="NUP160 middle TPR" evidence="7">
    <location>
        <begin position="817"/>
        <end position="1084"/>
    </location>
</feature>
<feature type="domain" description="NUP160 C-terminal TPR" evidence="6">
    <location>
        <begin position="1136"/>
        <end position="1386"/>
    </location>
</feature>
<dbReference type="OrthoDB" id="67716at2759"/>
<feature type="domain" description="NUP160 helical" evidence="5">
    <location>
        <begin position="560"/>
        <end position="775"/>
    </location>
</feature>
<dbReference type="Pfam" id="PF23354">
    <property type="entry name" value="TPR_NUP160_120_M"/>
    <property type="match status" value="1"/>
</dbReference>
<name>A0A9P0B4E1_BRAAE</name>
<evidence type="ECO:0000259" key="5">
    <source>
        <dbReference type="Pfam" id="PF23345"/>
    </source>
</evidence>
<evidence type="ECO:0000259" key="7">
    <source>
        <dbReference type="Pfam" id="PF23354"/>
    </source>
</evidence>
<evidence type="ECO:0008006" key="10">
    <source>
        <dbReference type="Google" id="ProtNLM"/>
    </source>
</evidence>
<dbReference type="InterPro" id="IPR056536">
    <property type="entry name" value="TPR_NUP160_C"/>
</dbReference>
<dbReference type="Pfam" id="PF11715">
    <property type="entry name" value="Beta-prop_Nup120_160"/>
    <property type="match status" value="1"/>
</dbReference>
<dbReference type="Proteomes" id="UP001154078">
    <property type="component" value="Chromosome 4"/>
</dbReference>
<reference evidence="8" key="1">
    <citation type="submission" date="2021-12" db="EMBL/GenBank/DDBJ databases">
        <authorList>
            <person name="King R."/>
        </authorList>
    </citation>
    <scope>NUCLEOTIDE SEQUENCE</scope>
</reference>
<protein>
    <recommendedName>
        <fullName evidence="10">Nuclear pore complex protein Nup160 homolog</fullName>
    </recommendedName>
</protein>
<dbReference type="Pfam" id="PF23347">
    <property type="entry name" value="TPR_Nup160_C"/>
    <property type="match status" value="1"/>
</dbReference>
<feature type="domain" description="Nucleoporin Nup120/160 beta-propeller" evidence="4">
    <location>
        <begin position="60"/>
        <end position="537"/>
    </location>
</feature>
<dbReference type="PANTHER" id="PTHR21286:SF0">
    <property type="entry name" value="NUCLEAR PORE COMPLEX PROTEIN NUP160"/>
    <property type="match status" value="1"/>
</dbReference>
<comment type="subcellular location">
    <subcellularLocation>
        <location evidence="1">Nucleus</location>
    </subcellularLocation>
</comment>
<dbReference type="InterPro" id="IPR056547">
    <property type="entry name" value="NUP160_helical"/>
</dbReference>
<dbReference type="PANTHER" id="PTHR21286">
    <property type="entry name" value="NUCLEAR PORE COMPLEX PROTEIN NUP160"/>
    <property type="match status" value="1"/>
</dbReference>
<evidence type="ECO:0000256" key="2">
    <source>
        <dbReference type="ARBA" id="ARBA00022448"/>
    </source>
</evidence>
<keyword evidence="9" id="KW-1185">Reference proteome</keyword>
<evidence type="ECO:0000259" key="6">
    <source>
        <dbReference type="Pfam" id="PF23347"/>
    </source>
</evidence>
<evidence type="ECO:0000313" key="8">
    <source>
        <dbReference type="EMBL" id="CAH0554990.1"/>
    </source>
</evidence>
<proteinExistence type="predicted"/>
<dbReference type="InterPro" id="IPR059141">
    <property type="entry name" value="Beta-prop_Nup120_160"/>
</dbReference>
<evidence type="ECO:0000313" key="9">
    <source>
        <dbReference type="Proteomes" id="UP001154078"/>
    </source>
</evidence>